<reference evidence="2 3" key="1">
    <citation type="submission" date="2021-03" db="EMBL/GenBank/DDBJ databases">
        <authorList>
            <person name="D'Agostino P."/>
            <person name="Huntemann M."/>
            <person name="Clum A."/>
            <person name="Spunde A."/>
            <person name="Palaniappan K."/>
            <person name="Ritter S."/>
            <person name="Mikhailova N."/>
            <person name="Chen I.-M."/>
            <person name="Stamatis D."/>
            <person name="Reddy T."/>
            <person name="O'Malley R."/>
            <person name="Daum C."/>
            <person name="Shapiro N."/>
            <person name="Ivanova N."/>
            <person name="Kyrpides N."/>
            <person name="Woyke T."/>
        </authorList>
    </citation>
    <scope>NUCLEOTIDE SEQUENCE [LARGE SCALE GENOMIC DNA]</scope>
    <source>
        <strain evidence="2 3">WS4403</strain>
    </source>
</reference>
<dbReference type="SUPFAM" id="SSF47336">
    <property type="entry name" value="ACP-like"/>
    <property type="match status" value="1"/>
</dbReference>
<accession>A0ABS4P837</accession>
<dbReference type="EMBL" id="JAGGMQ010000001">
    <property type="protein sequence ID" value="MBP2168815.1"/>
    <property type="molecule type" value="Genomic_DNA"/>
</dbReference>
<protein>
    <submittedName>
        <fullName evidence="2">Acyl carrier protein</fullName>
    </submittedName>
</protein>
<dbReference type="Proteomes" id="UP001195624">
    <property type="component" value="Unassembled WGS sequence"/>
</dbReference>
<name>A0ABS4P837_9GAMM</name>
<evidence type="ECO:0000313" key="3">
    <source>
        <dbReference type="Proteomes" id="UP001195624"/>
    </source>
</evidence>
<feature type="domain" description="Carrier" evidence="1">
    <location>
        <begin position="10"/>
        <end position="85"/>
    </location>
</feature>
<dbReference type="PROSITE" id="PS50075">
    <property type="entry name" value="CARRIER"/>
    <property type="match status" value="1"/>
</dbReference>
<dbReference type="RefSeq" id="WP_017799605.1">
    <property type="nucleotide sequence ID" value="NZ_JAGGMQ010000001.1"/>
</dbReference>
<gene>
    <name evidence="2" type="ORF">J2125_002007</name>
</gene>
<organism evidence="2 3">
    <name type="scientific">Winslowiella toletana</name>
    <dbReference type="NCBI Taxonomy" id="92490"/>
    <lineage>
        <taxon>Bacteria</taxon>
        <taxon>Pseudomonadati</taxon>
        <taxon>Pseudomonadota</taxon>
        <taxon>Gammaproteobacteria</taxon>
        <taxon>Enterobacterales</taxon>
        <taxon>Erwiniaceae</taxon>
        <taxon>Winslowiella</taxon>
    </lineage>
</organism>
<dbReference type="InterPro" id="IPR009081">
    <property type="entry name" value="PP-bd_ACP"/>
</dbReference>
<dbReference type="InterPro" id="IPR036736">
    <property type="entry name" value="ACP-like_sf"/>
</dbReference>
<dbReference type="Gene3D" id="1.10.1200.10">
    <property type="entry name" value="ACP-like"/>
    <property type="match status" value="1"/>
</dbReference>
<reference evidence="3" key="2">
    <citation type="submission" date="2023-07" db="EMBL/GenBank/DDBJ databases">
        <title>Genome mining of underrepresented organisms for secondary metabolites.</title>
        <authorList>
            <person name="D'Agostino P.M."/>
        </authorList>
    </citation>
    <scope>NUCLEOTIDE SEQUENCE [LARGE SCALE GENOMIC DNA]</scope>
    <source>
        <strain evidence="3">WS4403</strain>
    </source>
</reference>
<sequence length="88" mass="9966">MSIYAGVDERELRERIKQIIARCCAQDSAAIDDSSWLAIDLYIDSLILTEIVYETEAAFAISIHESEMTGINQVADYYLLVANKLVRH</sequence>
<evidence type="ECO:0000313" key="2">
    <source>
        <dbReference type="EMBL" id="MBP2168815.1"/>
    </source>
</evidence>
<evidence type="ECO:0000259" key="1">
    <source>
        <dbReference type="PROSITE" id="PS50075"/>
    </source>
</evidence>
<proteinExistence type="predicted"/>
<comment type="caution">
    <text evidence="2">The sequence shown here is derived from an EMBL/GenBank/DDBJ whole genome shotgun (WGS) entry which is preliminary data.</text>
</comment>
<keyword evidence="3" id="KW-1185">Reference proteome</keyword>